<gene>
    <name evidence="2" type="ORF">IC006_2474</name>
</gene>
<feature type="transmembrane region" description="Helical" evidence="1">
    <location>
        <begin position="35"/>
        <end position="50"/>
    </location>
</feature>
<keyword evidence="3" id="KW-1185">Reference proteome</keyword>
<dbReference type="KEGG" id="step:IC006_2474"/>
<dbReference type="AlphaFoldDB" id="A0A510DY77"/>
<feature type="transmembrane region" description="Helical" evidence="1">
    <location>
        <begin position="12"/>
        <end position="29"/>
    </location>
</feature>
<sequence>MMKRKGNNVKTCLIISILNIVKVFLTQIYPQHTQAIEITIRTLIFIIMVLKQKSNIKQKGQQY</sequence>
<reference evidence="2 3" key="1">
    <citation type="journal article" date="2020" name="Int. J. Syst. Evol. Microbiol.">
        <title>Sulfuracidifex tepidarius gen. nov., sp. nov. and transfer of Sulfolobus metallicus Huber and Stetter 1992 to the genus Sulfuracidifex as Sulfuracidifex metallicus comb. nov.</title>
        <authorList>
            <person name="Itoh T."/>
            <person name="Miura T."/>
            <person name="Sakai H.D."/>
            <person name="Kato S."/>
            <person name="Ohkuma M."/>
            <person name="Takashina T."/>
        </authorList>
    </citation>
    <scope>NUCLEOTIDE SEQUENCE [LARGE SCALE GENOMIC DNA]</scope>
    <source>
        <strain evidence="2 3">IC-006</strain>
    </source>
</reference>
<keyword evidence="1" id="KW-0812">Transmembrane</keyword>
<keyword evidence="1" id="KW-0472">Membrane</keyword>
<evidence type="ECO:0000313" key="2">
    <source>
        <dbReference type="EMBL" id="BBG25139.1"/>
    </source>
</evidence>
<protein>
    <submittedName>
        <fullName evidence="2">Uncharacterized protein</fullName>
    </submittedName>
</protein>
<evidence type="ECO:0000313" key="3">
    <source>
        <dbReference type="Proteomes" id="UP000322983"/>
    </source>
</evidence>
<keyword evidence="1" id="KW-1133">Transmembrane helix</keyword>
<evidence type="ECO:0000256" key="1">
    <source>
        <dbReference type="SAM" id="Phobius"/>
    </source>
</evidence>
<dbReference type="EMBL" id="AP018929">
    <property type="protein sequence ID" value="BBG25139.1"/>
    <property type="molecule type" value="Genomic_DNA"/>
</dbReference>
<organism evidence="2 3">
    <name type="scientific">Sulfuracidifex tepidarius</name>
    <dbReference type="NCBI Taxonomy" id="1294262"/>
    <lineage>
        <taxon>Archaea</taxon>
        <taxon>Thermoproteota</taxon>
        <taxon>Thermoprotei</taxon>
        <taxon>Sulfolobales</taxon>
        <taxon>Sulfolobaceae</taxon>
        <taxon>Sulfuracidifex</taxon>
    </lineage>
</organism>
<proteinExistence type="predicted"/>
<dbReference type="Proteomes" id="UP000322983">
    <property type="component" value="Chromosome"/>
</dbReference>
<accession>A0A510DY77</accession>
<name>A0A510DY77_9CREN</name>